<evidence type="ECO:0000313" key="1">
    <source>
        <dbReference type="EMBL" id="KAF7372572.1"/>
    </source>
</evidence>
<protein>
    <submittedName>
        <fullName evidence="1">Uncharacterized protein</fullName>
    </submittedName>
</protein>
<accession>A0A8H6Z802</accession>
<keyword evidence="2" id="KW-1185">Reference proteome</keyword>
<reference evidence="1" key="1">
    <citation type="submission" date="2020-05" db="EMBL/GenBank/DDBJ databases">
        <title>Mycena genomes resolve the evolution of fungal bioluminescence.</title>
        <authorList>
            <person name="Tsai I.J."/>
        </authorList>
    </citation>
    <scope>NUCLEOTIDE SEQUENCE</scope>
    <source>
        <strain evidence="1">CCC161011</strain>
    </source>
</reference>
<evidence type="ECO:0000313" key="2">
    <source>
        <dbReference type="Proteomes" id="UP000620124"/>
    </source>
</evidence>
<proteinExistence type="predicted"/>
<name>A0A8H6Z802_9AGAR</name>
<comment type="caution">
    <text evidence="1">The sequence shown here is derived from an EMBL/GenBank/DDBJ whole genome shotgun (WGS) entry which is preliminary data.</text>
</comment>
<organism evidence="1 2">
    <name type="scientific">Mycena venus</name>
    <dbReference type="NCBI Taxonomy" id="2733690"/>
    <lineage>
        <taxon>Eukaryota</taxon>
        <taxon>Fungi</taxon>
        <taxon>Dikarya</taxon>
        <taxon>Basidiomycota</taxon>
        <taxon>Agaricomycotina</taxon>
        <taxon>Agaricomycetes</taxon>
        <taxon>Agaricomycetidae</taxon>
        <taxon>Agaricales</taxon>
        <taxon>Marasmiineae</taxon>
        <taxon>Mycenaceae</taxon>
        <taxon>Mycena</taxon>
    </lineage>
</organism>
<dbReference type="Proteomes" id="UP000620124">
    <property type="component" value="Unassembled WGS sequence"/>
</dbReference>
<dbReference type="EMBL" id="JACAZI010000001">
    <property type="protein sequence ID" value="KAF7372572.1"/>
    <property type="molecule type" value="Genomic_DNA"/>
</dbReference>
<gene>
    <name evidence="1" type="ORF">MVEN_00119900</name>
</gene>
<dbReference type="AlphaFoldDB" id="A0A8H6Z802"/>
<sequence>MHCISTESTCLSSFSCNRFVGCKPHTPSARRRRCFWILPRPESKIEQDFCHCTGLGDISQFLLDLLSGSSIQRFLKD</sequence>